<evidence type="ECO:0000256" key="4">
    <source>
        <dbReference type="ARBA" id="ARBA00022833"/>
    </source>
</evidence>
<evidence type="ECO:0000256" key="2">
    <source>
        <dbReference type="ARBA" id="ARBA00022723"/>
    </source>
</evidence>
<sequence>MDWTGNSEYLTEFVDGTEIWNNYKADVIREATEDMSVELTVSDFSEVSAAVGVTSSRGTIKFNSYYMDDYSNVQKTNVCAHELGHALGLDHNQEGDLMYAVVADVITLSENDKASYDASYARY</sequence>
<proteinExistence type="predicted"/>
<keyword evidence="6" id="KW-0482">Metalloprotease</keyword>
<keyword evidence="4" id="KW-0862">Zinc</keyword>
<evidence type="ECO:0000259" key="5">
    <source>
        <dbReference type="Pfam" id="PF00413"/>
    </source>
</evidence>
<keyword evidence="2" id="KW-0479">Metal-binding</keyword>
<comment type="caution">
    <text evidence="6">The sequence shown here is derived from an EMBL/GenBank/DDBJ whole genome shotgun (WGS) entry which is preliminary data.</text>
</comment>
<name>A0ABR9RLW7_9FIRM</name>
<keyword evidence="7" id="KW-1185">Reference proteome</keyword>
<organism evidence="6 7">
    <name type="scientific">Claveliimonas monacensis</name>
    <dbReference type="NCBI Taxonomy" id="2779351"/>
    <lineage>
        <taxon>Bacteria</taxon>
        <taxon>Bacillati</taxon>
        <taxon>Bacillota</taxon>
        <taxon>Clostridia</taxon>
        <taxon>Lachnospirales</taxon>
        <taxon>Lachnospiraceae</taxon>
        <taxon>Claveliimonas</taxon>
    </lineage>
</organism>
<dbReference type="SUPFAM" id="SSF55486">
    <property type="entry name" value="Metalloproteases ('zincins'), catalytic domain"/>
    <property type="match status" value="1"/>
</dbReference>
<keyword evidence="1" id="KW-0645">Protease</keyword>
<dbReference type="Gene3D" id="3.40.390.10">
    <property type="entry name" value="Collagenase (Catalytic Domain)"/>
    <property type="match status" value="1"/>
</dbReference>
<evidence type="ECO:0000313" key="7">
    <source>
        <dbReference type="Proteomes" id="UP000758652"/>
    </source>
</evidence>
<protein>
    <submittedName>
        <fullName evidence="6">Matrixin family metalloprotease</fullName>
    </submittedName>
</protein>
<evidence type="ECO:0000256" key="1">
    <source>
        <dbReference type="ARBA" id="ARBA00022670"/>
    </source>
</evidence>
<dbReference type="Proteomes" id="UP000758652">
    <property type="component" value="Unassembled WGS sequence"/>
</dbReference>
<keyword evidence="3" id="KW-0378">Hydrolase</keyword>
<feature type="domain" description="Peptidase M10 metallopeptidase" evidence="5">
    <location>
        <begin position="64"/>
        <end position="120"/>
    </location>
</feature>
<evidence type="ECO:0000313" key="6">
    <source>
        <dbReference type="EMBL" id="MBE5063888.1"/>
    </source>
</evidence>
<evidence type="ECO:0000256" key="3">
    <source>
        <dbReference type="ARBA" id="ARBA00022801"/>
    </source>
</evidence>
<dbReference type="GO" id="GO:0008237">
    <property type="term" value="F:metallopeptidase activity"/>
    <property type="evidence" value="ECO:0007669"/>
    <property type="project" value="UniProtKB-KW"/>
</dbReference>
<dbReference type="InterPro" id="IPR024079">
    <property type="entry name" value="MetalloPept_cat_dom_sf"/>
</dbReference>
<accession>A0ABR9RLW7</accession>
<dbReference type="InterPro" id="IPR001818">
    <property type="entry name" value="Pept_M10_metallopeptidase"/>
</dbReference>
<dbReference type="EMBL" id="JADCKL010000011">
    <property type="protein sequence ID" value="MBE5063888.1"/>
    <property type="molecule type" value="Genomic_DNA"/>
</dbReference>
<reference evidence="6 7" key="1">
    <citation type="submission" date="2020-10" db="EMBL/GenBank/DDBJ databases">
        <title>ChiBAC.</title>
        <authorList>
            <person name="Zenner C."/>
            <person name="Hitch T.C.A."/>
            <person name="Clavel T."/>
        </authorList>
    </citation>
    <scope>NUCLEOTIDE SEQUENCE [LARGE SCALE GENOMIC DNA]</scope>
    <source>
        <strain evidence="6 7">DSM 108991</strain>
    </source>
</reference>
<dbReference type="Pfam" id="PF00413">
    <property type="entry name" value="Peptidase_M10"/>
    <property type="match status" value="1"/>
</dbReference>
<gene>
    <name evidence="6" type="ORF">INF30_11555</name>
</gene>